<dbReference type="PANTHER" id="PTHR43236:SF2">
    <property type="entry name" value="BLL0069 PROTEIN"/>
    <property type="match status" value="1"/>
</dbReference>
<reference evidence="2 3" key="1">
    <citation type="submission" date="2018-02" db="EMBL/GenBank/DDBJ databases">
        <title>Genomic Encyclopedia of Archaeal and Bacterial Type Strains, Phase II (KMG-II): from individual species to whole genera.</title>
        <authorList>
            <person name="Goeker M."/>
        </authorList>
    </citation>
    <scope>NUCLEOTIDE SEQUENCE [LARGE SCALE GENOMIC DNA]</scope>
    <source>
        <strain evidence="2 3">DSM 3808</strain>
    </source>
</reference>
<name>A0A2S6HJC3_9FIRM</name>
<sequence>MEQNGIIEKTLEVFKKCEVKTFPIDCIKIITGLDIPLYKYSDLPEAKINKCLQVSDDAFTLQGVIFYNDKFPHTERQRFSLMHEVGHIILNHEGESSDNEKEADLFASNILAPRSVIWHLHFNSVKDICETFDVSCMAANRILADYKIFPLWEHKNLHKNIRDWFFPYTHATTKNTTKKESDYYDNDSDFLNVHRFVVGEEYIFSNTEYYHLHGSVF</sequence>
<organism evidence="2 3">
    <name type="scientific">Lacrimispora xylanisolvens</name>
    <dbReference type="NCBI Taxonomy" id="384636"/>
    <lineage>
        <taxon>Bacteria</taxon>
        <taxon>Bacillati</taxon>
        <taxon>Bacillota</taxon>
        <taxon>Clostridia</taxon>
        <taxon>Lachnospirales</taxon>
        <taxon>Lachnospiraceae</taxon>
        <taxon>Lacrimispora</taxon>
    </lineage>
</organism>
<dbReference type="Pfam" id="PF06114">
    <property type="entry name" value="Peptidase_M78"/>
    <property type="match status" value="1"/>
</dbReference>
<keyword evidence="3" id="KW-1185">Reference proteome</keyword>
<proteinExistence type="predicted"/>
<evidence type="ECO:0000313" key="2">
    <source>
        <dbReference type="EMBL" id="PPK77575.1"/>
    </source>
</evidence>
<protein>
    <submittedName>
        <fullName evidence="2">Uncharacterized protein DUF955</fullName>
    </submittedName>
</protein>
<dbReference type="PANTHER" id="PTHR43236">
    <property type="entry name" value="ANTITOXIN HIGA1"/>
    <property type="match status" value="1"/>
</dbReference>
<dbReference type="Proteomes" id="UP000237749">
    <property type="component" value="Unassembled WGS sequence"/>
</dbReference>
<comment type="caution">
    <text evidence="2">The sequence shown here is derived from an EMBL/GenBank/DDBJ whole genome shotgun (WGS) entry which is preliminary data.</text>
</comment>
<feature type="domain" description="IrrE N-terminal-like" evidence="1">
    <location>
        <begin position="62"/>
        <end position="141"/>
    </location>
</feature>
<evidence type="ECO:0000259" key="1">
    <source>
        <dbReference type="Pfam" id="PF06114"/>
    </source>
</evidence>
<gene>
    <name evidence="2" type="ORF">BXY41_116114</name>
</gene>
<evidence type="ECO:0000313" key="3">
    <source>
        <dbReference type="Proteomes" id="UP000237749"/>
    </source>
</evidence>
<dbReference type="Gene3D" id="1.10.10.2910">
    <property type="match status" value="1"/>
</dbReference>
<dbReference type="RefSeq" id="WP_170072577.1">
    <property type="nucleotide sequence ID" value="NZ_PTJA01000016.1"/>
</dbReference>
<accession>A0A2S6HJC3</accession>
<dbReference type="InterPro" id="IPR010359">
    <property type="entry name" value="IrrE_HExxH"/>
</dbReference>
<dbReference type="EMBL" id="PTJA01000016">
    <property type="protein sequence ID" value="PPK77575.1"/>
    <property type="molecule type" value="Genomic_DNA"/>
</dbReference>
<dbReference type="InterPro" id="IPR052345">
    <property type="entry name" value="Rad_response_metalloprotease"/>
</dbReference>
<dbReference type="AlphaFoldDB" id="A0A2S6HJC3"/>